<sequence>MGVNRMGHRSFIGFLTGHGNFFYRLLGWNLPEKSLKIAETTPFWRRLEAKTYFKPARSYSKTAIAILAQR</sequence>
<dbReference type="Proteomes" id="UP000030302">
    <property type="component" value="Chromosome"/>
</dbReference>
<evidence type="ECO:0000313" key="1">
    <source>
        <dbReference type="EMBL" id="AIY39267.1"/>
    </source>
</evidence>
<organism evidence="1 2">
    <name type="scientific">Collimonas arenae</name>
    <dbReference type="NCBI Taxonomy" id="279058"/>
    <lineage>
        <taxon>Bacteria</taxon>
        <taxon>Pseudomonadati</taxon>
        <taxon>Pseudomonadota</taxon>
        <taxon>Betaproteobacteria</taxon>
        <taxon>Burkholderiales</taxon>
        <taxon>Oxalobacteraceae</taxon>
        <taxon>Collimonas</taxon>
    </lineage>
</organism>
<protein>
    <submittedName>
        <fullName evidence="1">Uncharacterized protein</fullName>
    </submittedName>
</protein>
<dbReference type="AlphaFoldDB" id="A0A0A1F8X7"/>
<keyword evidence="2" id="KW-1185">Reference proteome</keyword>
<reference evidence="2" key="1">
    <citation type="journal article" date="2014" name="Soil Biol. Biochem.">
        <title>Structure and function of bacterial communities in ageing soils: Insights from the Mendocino ecological staircase.</title>
        <authorList>
            <person name="Uroz S."/>
            <person name="Tech J.J."/>
            <person name="Sawaya N.A."/>
            <person name="Frey-Klett P."/>
            <person name="Leveau J.H.J."/>
        </authorList>
    </citation>
    <scope>NUCLEOTIDE SEQUENCE [LARGE SCALE GENOMIC DNA]</scope>
    <source>
        <strain evidence="2">Cal35</strain>
    </source>
</reference>
<gene>
    <name evidence="1" type="ORF">LT85_0107</name>
</gene>
<dbReference type="KEGG" id="care:LT85_0107"/>
<dbReference type="HOGENOM" id="CLU_2750807_0_0_4"/>
<evidence type="ECO:0000313" key="2">
    <source>
        <dbReference type="Proteomes" id="UP000030302"/>
    </source>
</evidence>
<dbReference type="EMBL" id="CP009962">
    <property type="protein sequence ID" value="AIY39267.1"/>
    <property type="molecule type" value="Genomic_DNA"/>
</dbReference>
<proteinExistence type="predicted"/>
<accession>A0A0A1F8X7</accession>
<name>A0A0A1F8X7_9BURK</name>